<sequence>MFTTQRFVSTFDQINCRSHYATQMEIEMGGYCRGTDEEKQKKSPFLMIRR</sequence>
<dbReference type="AlphaFoldDB" id="A0A655WV15"/>
<dbReference type="Proteomes" id="UP000041770">
    <property type="component" value="Unassembled WGS sequence"/>
</dbReference>
<evidence type="ECO:0000313" key="2">
    <source>
        <dbReference type="Proteomes" id="UP000041770"/>
    </source>
</evidence>
<reference evidence="1 2" key="1">
    <citation type="submission" date="2015-07" db="EMBL/GenBank/DDBJ databases">
        <authorList>
            <consortium name="Pathogen Informatics"/>
        </authorList>
    </citation>
    <scope>NUCLEOTIDE SEQUENCE [LARGE SCALE GENOMIC DNA]</scope>
    <source>
        <strain evidence="1 2">A316</strain>
    </source>
</reference>
<organism evidence="1 2">
    <name type="scientific">Vibrio cholerae</name>
    <dbReference type="NCBI Taxonomy" id="666"/>
    <lineage>
        <taxon>Bacteria</taxon>
        <taxon>Pseudomonadati</taxon>
        <taxon>Pseudomonadota</taxon>
        <taxon>Gammaproteobacteria</taxon>
        <taxon>Vibrionales</taxon>
        <taxon>Vibrionaceae</taxon>
        <taxon>Vibrio</taxon>
    </lineage>
</organism>
<protein>
    <submittedName>
        <fullName evidence="1">Uncharacterized protein</fullName>
    </submittedName>
</protein>
<dbReference type="EMBL" id="CWQY01000016">
    <property type="protein sequence ID" value="CSC84684.1"/>
    <property type="molecule type" value="Genomic_DNA"/>
</dbReference>
<evidence type="ECO:0000313" key="1">
    <source>
        <dbReference type="EMBL" id="CSC84684.1"/>
    </source>
</evidence>
<gene>
    <name evidence="1" type="ORF">ERS013200_02425</name>
</gene>
<accession>A0A655WV15</accession>
<name>A0A655WV15_VIBCL</name>
<proteinExistence type="predicted"/>